<dbReference type="GO" id="GO:0030572">
    <property type="term" value="F:phosphatidyltransferase activity"/>
    <property type="evidence" value="ECO:0007669"/>
    <property type="project" value="UniProtKB-ARBA"/>
</dbReference>
<reference evidence="7 8" key="1">
    <citation type="submission" date="2016-11" db="EMBL/GenBank/DDBJ databases">
        <authorList>
            <person name="Jaros S."/>
            <person name="Januszkiewicz K."/>
            <person name="Wedrychowicz H."/>
        </authorList>
    </citation>
    <scope>NUCLEOTIDE SEQUENCE [LARGE SCALE GENOMIC DNA]</scope>
    <source>
        <strain evidence="7 8">DSM 14916</strain>
    </source>
</reference>
<accession>A0A1M6PS91</accession>
<evidence type="ECO:0000259" key="6">
    <source>
        <dbReference type="PROSITE" id="PS50035"/>
    </source>
</evidence>
<organism evidence="7 8">
    <name type="scientific">Muricoccus roseus</name>
    <dbReference type="NCBI Taxonomy" id="198092"/>
    <lineage>
        <taxon>Bacteria</taxon>
        <taxon>Pseudomonadati</taxon>
        <taxon>Pseudomonadota</taxon>
        <taxon>Alphaproteobacteria</taxon>
        <taxon>Acetobacterales</taxon>
        <taxon>Roseomonadaceae</taxon>
        <taxon>Muricoccus</taxon>
    </lineage>
</organism>
<gene>
    <name evidence="7" type="ORF">SAMN02745194_04178</name>
</gene>
<protein>
    <recommendedName>
        <fullName evidence="3">Phospholipase D</fullName>
    </recommendedName>
    <alternativeName>
        <fullName evidence="5">Choline phosphatase</fullName>
    </alternativeName>
</protein>
<feature type="domain" description="PLD phosphodiesterase" evidence="6">
    <location>
        <begin position="57"/>
        <end position="84"/>
    </location>
</feature>
<dbReference type="GO" id="GO:0032049">
    <property type="term" value="P:cardiolipin biosynthetic process"/>
    <property type="evidence" value="ECO:0007669"/>
    <property type="project" value="UniProtKB-ARBA"/>
</dbReference>
<comment type="function">
    <text evidence="1">Could be a virulence factor.</text>
</comment>
<dbReference type="SUPFAM" id="SSF56024">
    <property type="entry name" value="Phospholipase D/nuclease"/>
    <property type="match status" value="1"/>
</dbReference>
<dbReference type="Pfam" id="PF13091">
    <property type="entry name" value="PLDc_2"/>
    <property type="match status" value="1"/>
</dbReference>
<dbReference type="RefSeq" id="WP_073138352.1">
    <property type="nucleotide sequence ID" value="NZ_FQZF01000032.1"/>
</dbReference>
<comment type="subcellular location">
    <subcellularLocation>
        <location evidence="2">Secreted</location>
    </subcellularLocation>
</comment>
<dbReference type="InterPro" id="IPR001736">
    <property type="entry name" value="PLipase_D/transphosphatidylase"/>
</dbReference>
<evidence type="ECO:0000313" key="8">
    <source>
        <dbReference type="Proteomes" id="UP000184387"/>
    </source>
</evidence>
<evidence type="ECO:0000313" key="7">
    <source>
        <dbReference type="EMBL" id="SHK10805.1"/>
    </source>
</evidence>
<dbReference type="STRING" id="198092.SAMN02745194_04178"/>
<dbReference type="InterPro" id="IPR025202">
    <property type="entry name" value="PLD-like_dom"/>
</dbReference>
<proteinExistence type="predicted"/>
<sequence>MKPAHDAVEFVPTIAWNCCPRSLEYALLASGVKLFELRRLPENGDAGGGRAGLFGSATASLHAKTFVVDRERIFVGSFNFDPRSAELNTALGFVIDSPRLAGALADAFEASIPERAYELELEEGDQIVWLGNKRAGSLLDTATAATIIGKERKIFAMREMEEVQP</sequence>
<dbReference type="PANTHER" id="PTHR21248">
    <property type="entry name" value="CARDIOLIPIN SYNTHASE"/>
    <property type="match status" value="1"/>
</dbReference>
<evidence type="ECO:0000256" key="4">
    <source>
        <dbReference type="ARBA" id="ARBA00022525"/>
    </source>
</evidence>
<dbReference type="SMART" id="SM00155">
    <property type="entry name" value="PLDc"/>
    <property type="match status" value="1"/>
</dbReference>
<dbReference type="OrthoDB" id="9814092at2"/>
<name>A0A1M6PS91_9PROT</name>
<evidence type="ECO:0000256" key="1">
    <source>
        <dbReference type="ARBA" id="ARBA00003145"/>
    </source>
</evidence>
<dbReference type="Proteomes" id="UP000184387">
    <property type="component" value="Unassembled WGS sequence"/>
</dbReference>
<evidence type="ECO:0000256" key="5">
    <source>
        <dbReference type="ARBA" id="ARBA00029594"/>
    </source>
</evidence>
<dbReference type="PANTHER" id="PTHR21248:SF12">
    <property type="entry name" value="CARDIOLIPIN SYNTHASE C"/>
    <property type="match status" value="1"/>
</dbReference>
<dbReference type="GO" id="GO:0005576">
    <property type="term" value="C:extracellular region"/>
    <property type="evidence" value="ECO:0007669"/>
    <property type="project" value="UniProtKB-SubCell"/>
</dbReference>
<keyword evidence="8" id="KW-1185">Reference proteome</keyword>
<evidence type="ECO:0000256" key="2">
    <source>
        <dbReference type="ARBA" id="ARBA00004613"/>
    </source>
</evidence>
<keyword evidence="4" id="KW-0964">Secreted</keyword>
<evidence type="ECO:0000256" key="3">
    <source>
        <dbReference type="ARBA" id="ARBA00018392"/>
    </source>
</evidence>
<dbReference type="PROSITE" id="PS50035">
    <property type="entry name" value="PLD"/>
    <property type="match status" value="1"/>
</dbReference>
<dbReference type="EMBL" id="FQZF01000032">
    <property type="protein sequence ID" value="SHK10805.1"/>
    <property type="molecule type" value="Genomic_DNA"/>
</dbReference>
<dbReference type="Gene3D" id="3.30.870.10">
    <property type="entry name" value="Endonuclease Chain A"/>
    <property type="match status" value="1"/>
</dbReference>
<dbReference type="AlphaFoldDB" id="A0A1M6PS91"/>